<accession>A0A1B3CLD7</accession>
<dbReference type="RefSeq" id="WP_069075117.1">
    <property type="nucleotide sequence ID" value="NZ_CP015637.1"/>
</dbReference>
<dbReference type="Pfam" id="PF13503">
    <property type="entry name" value="DUF4123"/>
    <property type="match status" value="1"/>
</dbReference>
<evidence type="ECO:0000259" key="1">
    <source>
        <dbReference type="Pfam" id="PF13503"/>
    </source>
</evidence>
<dbReference type="InterPro" id="IPR025391">
    <property type="entry name" value="DUF4123"/>
</dbReference>
<evidence type="ECO:0000313" key="2">
    <source>
        <dbReference type="EMBL" id="QOU05823.1"/>
    </source>
</evidence>
<feature type="domain" description="DUF4123" evidence="1">
    <location>
        <begin position="33"/>
        <end position="148"/>
    </location>
</feature>
<dbReference type="OrthoDB" id="955748at2"/>
<name>A0A1B3CLD7_PSEFL</name>
<dbReference type="EMBL" id="CP063233">
    <property type="protein sequence ID" value="QOU05823.1"/>
    <property type="molecule type" value="Genomic_DNA"/>
</dbReference>
<evidence type="ECO:0000313" key="3">
    <source>
        <dbReference type="Proteomes" id="UP000593833"/>
    </source>
</evidence>
<dbReference type="Proteomes" id="UP000593833">
    <property type="component" value="Chromosome"/>
</dbReference>
<proteinExistence type="predicted"/>
<organism evidence="2 3">
    <name type="scientific">Pseudomonas fluorescens</name>
    <dbReference type="NCBI Taxonomy" id="294"/>
    <lineage>
        <taxon>Bacteria</taxon>
        <taxon>Pseudomonadati</taxon>
        <taxon>Pseudomonadota</taxon>
        <taxon>Gammaproteobacteria</taxon>
        <taxon>Pseudomonadales</taxon>
        <taxon>Pseudomonadaceae</taxon>
        <taxon>Pseudomonas</taxon>
    </lineage>
</organism>
<protein>
    <submittedName>
        <fullName evidence="2">DUF4123 domain-containing protein</fullName>
    </submittedName>
</protein>
<gene>
    <name evidence="2" type="ORF">IM720_03600</name>
</gene>
<dbReference type="AlphaFoldDB" id="A0A1B3CLD7"/>
<sequence length="251" mass="27934">MQEWRLHHDPWRCPVIAPREWLKRDPLQPGEQLFAVLGSASDYCPVAAWRESGEQPPEAIWAGTEYAQWEPVMPHAAVVAVDSAFLDWAAECEGRDWGWLAVSTCPLPTVVAHLRSLTKVLMPDGQAVFFRFWDGTYLLPMLQAMGSEAKAMLPVFHRCWINGELHALASSGAGPAKSSPWWAMSEAVLQALADHSSVTQVENLLQWLEEERPDLHGAFAAATLRHKVAYFVRMPHATPAALVDYLALESG</sequence>
<reference evidence="2 3" key="1">
    <citation type="submission" date="2020-10" db="EMBL/GenBank/DDBJ databases">
        <title>Complete genome sequence of a novel Pseudomonas fluorescens strain isolated from the flower of kumarahou (Pomaderris kumeraho).</title>
        <authorList>
            <person name="Summers M.C."/>
            <person name="Nowak V."/>
            <person name="Fairhurst M.J."/>
            <person name="Owen J.G."/>
            <person name="Gerth M.L."/>
            <person name="Patrick W.M."/>
        </authorList>
    </citation>
    <scope>NUCLEOTIDE SEQUENCE [LARGE SCALE GENOMIC DNA]</scope>
    <source>
        <strain evidence="2 3">KF1</strain>
    </source>
</reference>